<comment type="similarity">
    <text evidence="2 8 9">Belongs to the GPI family.</text>
</comment>
<evidence type="ECO:0000313" key="10">
    <source>
        <dbReference type="EMBL" id="OAB48357.1"/>
    </source>
</evidence>
<sequence>MSKKINFDYSKALSFINQHEIDYLAEPIKLAHDQLHNGTGVGSDALGWIDLPTQYDKEEFARIQKAAKKIQSDSEVLIVIGIGGSYLGARAAIEALSHSFYNMLPKDKRKTPEIYFAGNNISSTYITHLLDLVEGKDYSVNVISKSGTTTEPAVAFRVFRADLEKKYGKEEARKRIYATTDKEKGALKKLANEEGYESFIIPDDVGGRFSVLTPVGLLPIATAGINIEEMMQGAADASQEFSNPNVAENLSYQYAAVRNALYRKGKAIEILVNYEPSLHYVSEWWKQLFGESEGKDYKGIFPASVDFSTDLHSMGQFIQEGSRNIFETIIQVEEVAEHITIESDPDDLDGLNFLAGKTMDFVNKKAFQGTMLAHTDGQVPNLIVTVPNMTPYSFGYLVYFFEKAVGISGYLQGVNPFDQPGVEAYKRNMFALLGKPGYEKEKAELEARLTE</sequence>
<reference evidence="10 11" key="1">
    <citation type="submission" date="2016-03" db="EMBL/GenBank/DDBJ databases">
        <title>Draft genome sequence of Paenibacillus antarcticus CECT 5836.</title>
        <authorList>
            <person name="Shin S.-K."/>
            <person name="Yi H."/>
        </authorList>
    </citation>
    <scope>NUCLEOTIDE SEQUENCE [LARGE SCALE GENOMIC DNA]</scope>
    <source>
        <strain evidence="10 11">CECT 5836</strain>
    </source>
</reference>
<accession>A0A168QYI0</accession>
<comment type="catalytic activity">
    <reaction evidence="7 8 9">
        <text>alpha-D-glucose 6-phosphate = beta-D-fructose 6-phosphate</text>
        <dbReference type="Rhea" id="RHEA:11816"/>
        <dbReference type="ChEBI" id="CHEBI:57634"/>
        <dbReference type="ChEBI" id="CHEBI:58225"/>
        <dbReference type="EC" id="5.3.1.9"/>
    </reaction>
</comment>
<dbReference type="RefSeq" id="WP_068645990.1">
    <property type="nucleotide sequence ID" value="NZ_CP043611.1"/>
</dbReference>
<dbReference type="InterPro" id="IPR035476">
    <property type="entry name" value="SIS_PGI_1"/>
</dbReference>
<dbReference type="GO" id="GO:0005829">
    <property type="term" value="C:cytosol"/>
    <property type="evidence" value="ECO:0007669"/>
    <property type="project" value="TreeGrafter"/>
</dbReference>
<dbReference type="InterPro" id="IPR035482">
    <property type="entry name" value="SIS_PGI_2"/>
</dbReference>
<evidence type="ECO:0000256" key="9">
    <source>
        <dbReference type="RuleBase" id="RU000612"/>
    </source>
</evidence>
<dbReference type="Proteomes" id="UP000077355">
    <property type="component" value="Unassembled WGS sequence"/>
</dbReference>
<dbReference type="GO" id="GO:0006094">
    <property type="term" value="P:gluconeogenesis"/>
    <property type="evidence" value="ECO:0007669"/>
    <property type="project" value="UniProtKB-UniRule"/>
</dbReference>
<gene>
    <name evidence="8" type="primary">pgi</name>
    <name evidence="10" type="ORF">PBAT_01590</name>
</gene>
<dbReference type="HAMAP" id="MF_00473">
    <property type="entry name" value="G6P_isomerase"/>
    <property type="match status" value="1"/>
</dbReference>
<protein>
    <recommendedName>
        <fullName evidence="8">Glucose-6-phosphate isomerase</fullName>
        <shortName evidence="8">GPI</shortName>
        <ecNumber evidence="8">5.3.1.9</ecNumber>
    </recommendedName>
    <alternativeName>
        <fullName evidence="8">Phosphoglucose isomerase</fullName>
        <shortName evidence="8">PGI</shortName>
    </alternativeName>
    <alternativeName>
        <fullName evidence="8">Phosphohexose isomerase</fullName>
        <shortName evidence="8">PHI</shortName>
    </alternativeName>
</protein>
<dbReference type="Pfam" id="PF00342">
    <property type="entry name" value="PGI"/>
    <property type="match status" value="1"/>
</dbReference>
<dbReference type="Gene3D" id="3.40.50.10490">
    <property type="entry name" value="Glucose-6-phosphate isomerase like protein, domain 1"/>
    <property type="match status" value="3"/>
</dbReference>
<keyword evidence="6 8" id="KW-0413">Isomerase</keyword>
<evidence type="ECO:0000313" key="11">
    <source>
        <dbReference type="Proteomes" id="UP000077355"/>
    </source>
</evidence>
<comment type="pathway">
    <text evidence="1 8 9">Carbohydrate degradation; glycolysis; D-glyceraldehyde 3-phosphate and glycerone phosphate from D-glucose: step 2/4.</text>
</comment>
<name>A0A168QYI0_9BACL</name>
<dbReference type="PANTHER" id="PTHR11469">
    <property type="entry name" value="GLUCOSE-6-PHOSPHATE ISOMERASE"/>
    <property type="match status" value="1"/>
</dbReference>
<evidence type="ECO:0000256" key="2">
    <source>
        <dbReference type="ARBA" id="ARBA00006604"/>
    </source>
</evidence>
<dbReference type="PRINTS" id="PR00662">
    <property type="entry name" value="G6PISOMERASE"/>
</dbReference>
<organism evidence="10 11">
    <name type="scientific">Paenibacillus antarcticus</name>
    <dbReference type="NCBI Taxonomy" id="253703"/>
    <lineage>
        <taxon>Bacteria</taxon>
        <taxon>Bacillati</taxon>
        <taxon>Bacillota</taxon>
        <taxon>Bacilli</taxon>
        <taxon>Bacillales</taxon>
        <taxon>Paenibacillaceae</taxon>
        <taxon>Paenibacillus</taxon>
    </lineage>
</organism>
<dbReference type="SUPFAM" id="SSF53697">
    <property type="entry name" value="SIS domain"/>
    <property type="match status" value="1"/>
</dbReference>
<dbReference type="FunFam" id="3.40.50.10490:FF:000015">
    <property type="entry name" value="Glucose-6-phosphate isomerase"/>
    <property type="match status" value="1"/>
</dbReference>
<evidence type="ECO:0000256" key="7">
    <source>
        <dbReference type="ARBA" id="ARBA00029321"/>
    </source>
</evidence>
<dbReference type="PROSITE" id="PS00765">
    <property type="entry name" value="P_GLUCOSE_ISOMERASE_1"/>
    <property type="match status" value="1"/>
</dbReference>
<dbReference type="FunFam" id="3.40.50.10490:FF:000016">
    <property type="entry name" value="Glucose-6-phosphate isomerase"/>
    <property type="match status" value="1"/>
</dbReference>
<evidence type="ECO:0000256" key="6">
    <source>
        <dbReference type="ARBA" id="ARBA00023235"/>
    </source>
</evidence>
<dbReference type="OrthoDB" id="140919at2"/>
<dbReference type="InterPro" id="IPR018189">
    <property type="entry name" value="Phosphoglucose_isomerase_CS"/>
</dbReference>
<evidence type="ECO:0000256" key="5">
    <source>
        <dbReference type="ARBA" id="ARBA00023152"/>
    </source>
</evidence>
<dbReference type="InterPro" id="IPR046348">
    <property type="entry name" value="SIS_dom_sf"/>
</dbReference>
<keyword evidence="4 8" id="KW-0963">Cytoplasm</keyword>
<dbReference type="GO" id="GO:0097367">
    <property type="term" value="F:carbohydrate derivative binding"/>
    <property type="evidence" value="ECO:0007669"/>
    <property type="project" value="InterPro"/>
</dbReference>
<evidence type="ECO:0000256" key="8">
    <source>
        <dbReference type="HAMAP-Rule" id="MF_00473"/>
    </source>
</evidence>
<proteinExistence type="inferred from homology"/>
<dbReference type="AlphaFoldDB" id="A0A168QYI0"/>
<dbReference type="EMBL" id="LVJI01000001">
    <property type="protein sequence ID" value="OAB48357.1"/>
    <property type="molecule type" value="Genomic_DNA"/>
</dbReference>
<evidence type="ECO:0000256" key="4">
    <source>
        <dbReference type="ARBA" id="ARBA00022490"/>
    </source>
</evidence>
<evidence type="ECO:0000256" key="1">
    <source>
        <dbReference type="ARBA" id="ARBA00004926"/>
    </source>
</evidence>
<dbReference type="GO" id="GO:0048029">
    <property type="term" value="F:monosaccharide binding"/>
    <property type="evidence" value="ECO:0007669"/>
    <property type="project" value="TreeGrafter"/>
</dbReference>
<feature type="active site" description="Proton donor" evidence="8">
    <location>
        <position position="291"/>
    </location>
</feature>
<evidence type="ECO:0000256" key="3">
    <source>
        <dbReference type="ARBA" id="ARBA00022432"/>
    </source>
</evidence>
<dbReference type="CDD" id="cd05015">
    <property type="entry name" value="SIS_PGI_1"/>
    <property type="match status" value="1"/>
</dbReference>
<keyword evidence="3 8" id="KW-0312">Gluconeogenesis</keyword>
<dbReference type="PROSITE" id="PS51463">
    <property type="entry name" value="P_GLUCOSE_ISOMERASE_3"/>
    <property type="match status" value="1"/>
</dbReference>
<comment type="caution">
    <text evidence="8">Lacks conserved residue(s) required for the propagation of feature annotation.</text>
</comment>
<comment type="caution">
    <text evidence="10">The sequence shown here is derived from an EMBL/GenBank/DDBJ whole genome shotgun (WGS) entry which is preliminary data.</text>
</comment>
<dbReference type="EC" id="5.3.1.9" evidence="8"/>
<dbReference type="CDD" id="cd05016">
    <property type="entry name" value="SIS_PGI_2"/>
    <property type="match status" value="1"/>
</dbReference>
<dbReference type="PANTHER" id="PTHR11469:SF1">
    <property type="entry name" value="GLUCOSE-6-PHOSPHATE ISOMERASE"/>
    <property type="match status" value="1"/>
</dbReference>
<dbReference type="GO" id="GO:0051156">
    <property type="term" value="P:glucose 6-phosphate metabolic process"/>
    <property type="evidence" value="ECO:0007669"/>
    <property type="project" value="TreeGrafter"/>
</dbReference>
<dbReference type="UniPathway" id="UPA00138"/>
<feature type="active site" evidence="8">
    <location>
        <position position="426"/>
    </location>
</feature>
<dbReference type="NCBIfam" id="NF010697">
    <property type="entry name" value="PRK14097.1"/>
    <property type="match status" value="1"/>
</dbReference>
<dbReference type="GO" id="GO:0006096">
    <property type="term" value="P:glycolytic process"/>
    <property type="evidence" value="ECO:0007669"/>
    <property type="project" value="UniProtKB-UniRule"/>
</dbReference>
<keyword evidence="5 8" id="KW-0324">Glycolysis</keyword>
<dbReference type="InterPro" id="IPR001672">
    <property type="entry name" value="G6P_Isomerase"/>
</dbReference>
<dbReference type="UniPathway" id="UPA00109">
    <property type="reaction ID" value="UER00181"/>
</dbReference>
<dbReference type="GO" id="GO:0004347">
    <property type="term" value="F:glucose-6-phosphate isomerase activity"/>
    <property type="evidence" value="ECO:0007669"/>
    <property type="project" value="UniProtKB-UniRule"/>
</dbReference>
<comment type="pathway">
    <text evidence="8">Carbohydrate biosynthesis; gluconeogenesis.</text>
</comment>
<comment type="function">
    <text evidence="8">Catalyzes the reversible isomerization of glucose-6-phosphate to fructose-6-phosphate.</text>
</comment>
<comment type="subcellular location">
    <subcellularLocation>
        <location evidence="8">Cytoplasm</location>
    </subcellularLocation>
</comment>
<keyword evidence="11" id="KW-1185">Reference proteome</keyword>